<evidence type="ECO:0000256" key="1">
    <source>
        <dbReference type="SAM" id="MobiDB-lite"/>
    </source>
</evidence>
<dbReference type="AlphaFoldDB" id="W3X280"/>
<feature type="region of interest" description="Disordered" evidence="1">
    <location>
        <begin position="204"/>
        <end position="238"/>
    </location>
</feature>
<sequence>MGNQQKEDFTAEEYAKFKQRKRDDKHRMDYIAHLNNEGRSDKEDQMIEKWERENEQKKLNKNNKWMVLSPVNKTPQYPTEAQFDTGAVLNYITEDMVRSLGLKKELLAPPRKIDTAVGPGGECKYHVFANWKGLEGCGGRVEFFVLPETSPITKPLIGTKDQKFWDELLDERPDNPLYWTTLSKQKAPEKIESAALRTAALNERTQLQLRKEAHEEKRGYSSSKSKGSRSNEKKTTKN</sequence>
<evidence type="ECO:0000313" key="3">
    <source>
        <dbReference type="Proteomes" id="UP000030651"/>
    </source>
</evidence>
<dbReference type="InParanoid" id="W3X280"/>
<feature type="compositionally biased region" description="Basic and acidic residues" evidence="1">
    <location>
        <begin position="229"/>
        <end position="238"/>
    </location>
</feature>
<organism evidence="2 3">
    <name type="scientific">Pestalotiopsis fici (strain W106-1 / CGMCC3.15140)</name>
    <dbReference type="NCBI Taxonomy" id="1229662"/>
    <lineage>
        <taxon>Eukaryota</taxon>
        <taxon>Fungi</taxon>
        <taxon>Dikarya</taxon>
        <taxon>Ascomycota</taxon>
        <taxon>Pezizomycotina</taxon>
        <taxon>Sordariomycetes</taxon>
        <taxon>Xylariomycetidae</taxon>
        <taxon>Amphisphaeriales</taxon>
        <taxon>Sporocadaceae</taxon>
        <taxon>Pestalotiopsis</taxon>
    </lineage>
</organism>
<dbReference type="Proteomes" id="UP000030651">
    <property type="component" value="Unassembled WGS sequence"/>
</dbReference>
<dbReference type="KEGG" id="pfy:PFICI_09345"/>
<evidence type="ECO:0000313" key="2">
    <source>
        <dbReference type="EMBL" id="ETS79492.1"/>
    </source>
</evidence>
<proteinExistence type="predicted"/>
<protein>
    <submittedName>
        <fullName evidence="2">Uncharacterized protein</fullName>
    </submittedName>
</protein>
<reference evidence="3" key="1">
    <citation type="journal article" date="2015" name="BMC Genomics">
        <title>Genomic and transcriptomic analysis of the endophytic fungus Pestalotiopsis fici reveals its lifestyle and high potential for synthesis of natural products.</title>
        <authorList>
            <person name="Wang X."/>
            <person name="Zhang X."/>
            <person name="Liu L."/>
            <person name="Xiang M."/>
            <person name="Wang W."/>
            <person name="Sun X."/>
            <person name="Che Y."/>
            <person name="Guo L."/>
            <person name="Liu G."/>
            <person name="Guo L."/>
            <person name="Wang C."/>
            <person name="Yin W.B."/>
            <person name="Stadler M."/>
            <person name="Zhang X."/>
            <person name="Liu X."/>
        </authorList>
    </citation>
    <scope>NUCLEOTIDE SEQUENCE [LARGE SCALE GENOMIC DNA]</scope>
    <source>
        <strain evidence="3">W106-1 / CGMCC3.15140</strain>
    </source>
</reference>
<keyword evidence="3" id="KW-1185">Reference proteome</keyword>
<dbReference type="OrthoDB" id="5243399at2759"/>
<dbReference type="HOGENOM" id="CLU_1166193_0_0_1"/>
<gene>
    <name evidence="2" type="ORF">PFICI_09345</name>
</gene>
<dbReference type="EMBL" id="KI912114">
    <property type="protein sequence ID" value="ETS79492.1"/>
    <property type="molecule type" value="Genomic_DNA"/>
</dbReference>
<feature type="compositionally biased region" description="Basic and acidic residues" evidence="1">
    <location>
        <begin position="209"/>
        <end position="219"/>
    </location>
</feature>
<dbReference type="GeneID" id="19274358"/>
<accession>W3X280</accession>
<name>W3X280_PESFW</name>
<dbReference type="RefSeq" id="XP_007836117.1">
    <property type="nucleotide sequence ID" value="XM_007837926.1"/>
</dbReference>